<reference evidence="11" key="1">
    <citation type="submission" date="2019-03" db="EMBL/GenBank/DDBJ databases">
        <title>Weissella sp. 26KH-42 Genome sequencing.</title>
        <authorList>
            <person name="Heo J."/>
            <person name="Kim S.-J."/>
            <person name="Kim J.-S."/>
            <person name="Hong S.-B."/>
            <person name="Kwon S.-W."/>
        </authorList>
    </citation>
    <scope>NUCLEOTIDE SEQUENCE [LARGE SCALE GENOMIC DNA]</scope>
    <source>
        <strain evidence="11">26KH-42</strain>
    </source>
</reference>
<name>A0A4P6YVP5_9LACO</name>
<organism evidence="10 11">
    <name type="scientific">Periweissella cryptocerci</name>
    <dbReference type="NCBI Taxonomy" id="2506420"/>
    <lineage>
        <taxon>Bacteria</taxon>
        <taxon>Bacillati</taxon>
        <taxon>Bacillota</taxon>
        <taxon>Bacilli</taxon>
        <taxon>Lactobacillales</taxon>
        <taxon>Lactobacillaceae</taxon>
        <taxon>Periweissella</taxon>
    </lineage>
</organism>
<dbReference type="InterPro" id="IPR003352">
    <property type="entry name" value="PTS_EIIC"/>
</dbReference>
<keyword evidence="6 8" id="KW-1133">Transmembrane helix</keyword>
<feature type="transmembrane region" description="Helical" evidence="8">
    <location>
        <begin position="28"/>
        <end position="48"/>
    </location>
</feature>
<evidence type="ECO:0000313" key="11">
    <source>
        <dbReference type="Proteomes" id="UP000292886"/>
    </source>
</evidence>
<evidence type="ECO:0000256" key="6">
    <source>
        <dbReference type="ARBA" id="ARBA00022989"/>
    </source>
</evidence>
<dbReference type="GO" id="GO:0008982">
    <property type="term" value="F:protein-N(PI)-phosphohistidine-sugar phosphotransferase activity"/>
    <property type="evidence" value="ECO:0007669"/>
    <property type="project" value="InterPro"/>
</dbReference>
<keyword evidence="5 8" id="KW-0812">Transmembrane</keyword>
<gene>
    <name evidence="10" type="ORF">EQG49_10415</name>
</gene>
<dbReference type="Pfam" id="PF13303">
    <property type="entry name" value="PTS_EIIC_2"/>
    <property type="match status" value="1"/>
</dbReference>
<keyword evidence="3" id="KW-1003">Cell membrane</keyword>
<comment type="subcellular location">
    <subcellularLocation>
        <location evidence="1">Cell membrane</location>
        <topology evidence="1">Multi-pass membrane protein</topology>
    </subcellularLocation>
</comment>
<dbReference type="Proteomes" id="UP000292886">
    <property type="component" value="Chromosome"/>
</dbReference>
<feature type="transmembrane region" description="Helical" evidence="8">
    <location>
        <begin position="69"/>
        <end position="95"/>
    </location>
</feature>
<feature type="transmembrane region" description="Helical" evidence="8">
    <location>
        <begin position="265"/>
        <end position="283"/>
    </location>
</feature>
<evidence type="ECO:0000256" key="5">
    <source>
        <dbReference type="ARBA" id="ARBA00022692"/>
    </source>
</evidence>
<evidence type="ECO:0000256" key="7">
    <source>
        <dbReference type="ARBA" id="ARBA00023136"/>
    </source>
</evidence>
<keyword evidence="2" id="KW-0813">Transport</keyword>
<proteinExistence type="predicted"/>
<feature type="transmembrane region" description="Helical" evidence="8">
    <location>
        <begin position="107"/>
        <end position="130"/>
    </location>
</feature>
<dbReference type="GO" id="GO:0005886">
    <property type="term" value="C:plasma membrane"/>
    <property type="evidence" value="ECO:0007669"/>
    <property type="project" value="UniProtKB-SubCell"/>
</dbReference>
<feature type="transmembrane region" description="Helical" evidence="8">
    <location>
        <begin position="177"/>
        <end position="198"/>
    </location>
</feature>
<evidence type="ECO:0000259" key="9">
    <source>
        <dbReference type="Pfam" id="PF13303"/>
    </source>
</evidence>
<keyword evidence="11" id="KW-1185">Reference proteome</keyword>
<dbReference type="OrthoDB" id="396983at2"/>
<evidence type="ECO:0000256" key="8">
    <source>
        <dbReference type="SAM" id="Phobius"/>
    </source>
</evidence>
<dbReference type="KEGG" id="wei:EQG49_10415"/>
<dbReference type="AlphaFoldDB" id="A0A4P6YVP5"/>
<keyword evidence="4 10" id="KW-0762">Sugar transport</keyword>
<evidence type="ECO:0000256" key="2">
    <source>
        <dbReference type="ARBA" id="ARBA00022448"/>
    </source>
</evidence>
<evidence type="ECO:0000313" key="10">
    <source>
        <dbReference type="EMBL" id="QBO36826.1"/>
    </source>
</evidence>
<evidence type="ECO:0000256" key="1">
    <source>
        <dbReference type="ARBA" id="ARBA00004651"/>
    </source>
</evidence>
<feature type="domain" description="Phosphotransferase system EIIC" evidence="9">
    <location>
        <begin position="21"/>
        <end position="351"/>
    </location>
</feature>
<accession>A0A4P6YVP5</accession>
<dbReference type="EMBL" id="CP037940">
    <property type="protein sequence ID" value="QBO36826.1"/>
    <property type="molecule type" value="Genomic_DNA"/>
</dbReference>
<feature type="transmembrane region" description="Helical" evidence="8">
    <location>
        <begin position="142"/>
        <end position="165"/>
    </location>
</feature>
<feature type="transmembrane region" description="Helical" evidence="8">
    <location>
        <begin position="210"/>
        <end position="234"/>
    </location>
</feature>
<feature type="transmembrane region" description="Helical" evidence="8">
    <location>
        <begin position="290"/>
        <end position="309"/>
    </location>
</feature>
<protein>
    <submittedName>
        <fullName evidence="10">PTS sugar transporter subunit IIC</fullName>
    </submittedName>
</protein>
<sequence length="355" mass="35533">MDVSAQATARTKPNLGKFVVDVLNGESLGIVITLIPAALISSLLKLFGDAQWATQAGFMVSLAQSLLPVVSAFAVAAILKLAVIDAASIALAAFVSAGVVTQTPNGMVIGGTGVILNILLVIFVATGMTIAIKNSFGHFKMLIQPLLVIIVAGGFGLLTLAPMAAVQTIVGQMVTTATALTPIVMGIVLGAAFAFLILSPLSSVGIATAIGLAGIGSGAANAGIVVAAFTLAAMGSSVNPIGASLATFLGSPKVQMANLLTKPKLFIAPLIGAGIMGGVATLFNIEGTAYSAGFGFAGLIGPITAYTTAGGGTQALISIVLVFGILPVALACALKYVFINKLGLIKPEDLKITLE</sequence>
<dbReference type="RefSeq" id="WP_133363903.1">
    <property type="nucleotide sequence ID" value="NZ_CP037940.1"/>
</dbReference>
<dbReference type="GO" id="GO:0009401">
    <property type="term" value="P:phosphoenolpyruvate-dependent sugar phosphotransferase system"/>
    <property type="evidence" value="ECO:0007669"/>
    <property type="project" value="InterPro"/>
</dbReference>
<evidence type="ECO:0000256" key="3">
    <source>
        <dbReference type="ARBA" id="ARBA00022475"/>
    </source>
</evidence>
<keyword evidence="7 8" id="KW-0472">Membrane</keyword>
<feature type="transmembrane region" description="Helical" evidence="8">
    <location>
        <begin position="315"/>
        <end position="338"/>
    </location>
</feature>
<evidence type="ECO:0000256" key="4">
    <source>
        <dbReference type="ARBA" id="ARBA00022597"/>
    </source>
</evidence>